<protein>
    <submittedName>
        <fullName evidence="5">MarR family transcriptional regulator</fullName>
    </submittedName>
</protein>
<dbReference type="SUPFAM" id="SSF46785">
    <property type="entry name" value="Winged helix' DNA-binding domain"/>
    <property type="match status" value="1"/>
</dbReference>
<dbReference type="GO" id="GO:0003677">
    <property type="term" value="F:DNA binding"/>
    <property type="evidence" value="ECO:0007669"/>
    <property type="project" value="UniProtKB-KW"/>
</dbReference>
<dbReference type="PANTHER" id="PTHR33164">
    <property type="entry name" value="TRANSCRIPTIONAL REGULATOR, MARR FAMILY"/>
    <property type="match status" value="1"/>
</dbReference>
<keyword evidence="6" id="KW-1185">Reference proteome</keyword>
<proteinExistence type="predicted"/>
<dbReference type="RefSeq" id="WP_160737258.1">
    <property type="nucleotide sequence ID" value="NZ_WTYT01000006.1"/>
</dbReference>
<dbReference type="EMBL" id="WTYT01000006">
    <property type="protein sequence ID" value="MXO66818.1"/>
    <property type="molecule type" value="Genomic_DNA"/>
</dbReference>
<dbReference type="InterPro" id="IPR039422">
    <property type="entry name" value="MarR/SlyA-like"/>
</dbReference>
<dbReference type="OrthoDB" id="582199at2"/>
<dbReference type="AlphaFoldDB" id="A0A6I4T815"/>
<dbReference type="InterPro" id="IPR036390">
    <property type="entry name" value="WH_DNA-bd_sf"/>
</dbReference>
<keyword evidence="3" id="KW-0804">Transcription</keyword>
<evidence type="ECO:0000256" key="1">
    <source>
        <dbReference type="ARBA" id="ARBA00023015"/>
    </source>
</evidence>
<dbReference type="Proteomes" id="UP000438476">
    <property type="component" value="Unassembled WGS sequence"/>
</dbReference>
<evidence type="ECO:0000313" key="5">
    <source>
        <dbReference type="EMBL" id="MXO66818.1"/>
    </source>
</evidence>
<keyword evidence="2" id="KW-0238">DNA-binding</keyword>
<comment type="caution">
    <text evidence="5">The sequence shown here is derived from an EMBL/GenBank/DDBJ whole genome shotgun (WGS) entry which is preliminary data.</text>
</comment>
<gene>
    <name evidence="5" type="ORF">GRI91_13715</name>
</gene>
<sequence>MTDIETTVTAFAALYLKFVRQLDSRMAANGVSLSRTKILLCLQKRGPMRSTSIADIYNLAPRTVTELIDALEKDGFLERQPDPSDRRAKLVSLTPEGIEAVNKTEPLRRELVDQIFGILDTRELSEFRGMLDKLSLALDELPDD</sequence>
<evidence type="ECO:0000313" key="6">
    <source>
        <dbReference type="Proteomes" id="UP000438476"/>
    </source>
</evidence>
<keyword evidence="1" id="KW-0805">Transcription regulation</keyword>
<dbReference type="InterPro" id="IPR000835">
    <property type="entry name" value="HTH_MarR-typ"/>
</dbReference>
<name>A0A6I4T815_9SPHN</name>
<evidence type="ECO:0000259" key="4">
    <source>
        <dbReference type="PROSITE" id="PS50995"/>
    </source>
</evidence>
<dbReference type="PROSITE" id="PS50995">
    <property type="entry name" value="HTH_MARR_2"/>
    <property type="match status" value="1"/>
</dbReference>
<dbReference type="InterPro" id="IPR023187">
    <property type="entry name" value="Tscrpt_reg_MarR-type_CS"/>
</dbReference>
<dbReference type="GO" id="GO:0003700">
    <property type="term" value="F:DNA-binding transcription factor activity"/>
    <property type="evidence" value="ECO:0007669"/>
    <property type="project" value="InterPro"/>
</dbReference>
<dbReference type="PROSITE" id="PS01117">
    <property type="entry name" value="HTH_MARR_1"/>
    <property type="match status" value="1"/>
</dbReference>
<dbReference type="GO" id="GO:0006950">
    <property type="term" value="P:response to stress"/>
    <property type="evidence" value="ECO:0007669"/>
    <property type="project" value="TreeGrafter"/>
</dbReference>
<dbReference type="Pfam" id="PF01047">
    <property type="entry name" value="MarR"/>
    <property type="match status" value="1"/>
</dbReference>
<organism evidence="5 6">
    <name type="scientific">Altericroceibacterium endophyticum</name>
    <dbReference type="NCBI Taxonomy" id="1808508"/>
    <lineage>
        <taxon>Bacteria</taxon>
        <taxon>Pseudomonadati</taxon>
        <taxon>Pseudomonadota</taxon>
        <taxon>Alphaproteobacteria</taxon>
        <taxon>Sphingomonadales</taxon>
        <taxon>Erythrobacteraceae</taxon>
        <taxon>Altericroceibacterium</taxon>
    </lineage>
</organism>
<dbReference type="PANTHER" id="PTHR33164:SF57">
    <property type="entry name" value="MARR-FAMILY TRANSCRIPTIONAL REGULATOR"/>
    <property type="match status" value="1"/>
</dbReference>
<dbReference type="SMART" id="SM00347">
    <property type="entry name" value="HTH_MARR"/>
    <property type="match status" value="1"/>
</dbReference>
<evidence type="ECO:0000256" key="3">
    <source>
        <dbReference type="ARBA" id="ARBA00023163"/>
    </source>
</evidence>
<feature type="domain" description="HTH marR-type" evidence="4">
    <location>
        <begin position="1"/>
        <end position="136"/>
    </location>
</feature>
<accession>A0A6I4T815</accession>
<evidence type="ECO:0000256" key="2">
    <source>
        <dbReference type="ARBA" id="ARBA00023125"/>
    </source>
</evidence>
<dbReference type="PRINTS" id="PR00598">
    <property type="entry name" value="HTHMARR"/>
</dbReference>
<reference evidence="5 6" key="1">
    <citation type="submission" date="2019-12" db="EMBL/GenBank/DDBJ databases">
        <title>Genomic-based taxomic classification of the family Erythrobacteraceae.</title>
        <authorList>
            <person name="Xu L."/>
        </authorList>
    </citation>
    <scope>NUCLEOTIDE SEQUENCE [LARGE SCALE GENOMIC DNA]</scope>
    <source>
        <strain evidence="5 6">LMG 29518</strain>
    </source>
</reference>
<dbReference type="InterPro" id="IPR036388">
    <property type="entry name" value="WH-like_DNA-bd_sf"/>
</dbReference>
<dbReference type="Gene3D" id="1.10.10.10">
    <property type="entry name" value="Winged helix-like DNA-binding domain superfamily/Winged helix DNA-binding domain"/>
    <property type="match status" value="1"/>
</dbReference>